<proteinExistence type="predicted"/>
<feature type="transmembrane region" description="Helical" evidence="2">
    <location>
        <begin position="62"/>
        <end position="82"/>
    </location>
</feature>
<dbReference type="Proteomes" id="UP000807306">
    <property type="component" value="Unassembled WGS sequence"/>
</dbReference>
<gene>
    <name evidence="3" type="ORF">CPB83DRAFT_379106</name>
</gene>
<organism evidence="3 4">
    <name type="scientific">Crepidotus variabilis</name>
    <dbReference type="NCBI Taxonomy" id="179855"/>
    <lineage>
        <taxon>Eukaryota</taxon>
        <taxon>Fungi</taxon>
        <taxon>Dikarya</taxon>
        <taxon>Basidiomycota</taxon>
        <taxon>Agaricomycotina</taxon>
        <taxon>Agaricomycetes</taxon>
        <taxon>Agaricomycetidae</taxon>
        <taxon>Agaricales</taxon>
        <taxon>Agaricineae</taxon>
        <taxon>Crepidotaceae</taxon>
        <taxon>Crepidotus</taxon>
    </lineage>
</organism>
<reference evidence="3" key="1">
    <citation type="submission" date="2020-11" db="EMBL/GenBank/DDBJ databases">
        <authorList>
            <consortium name="DOE Joint Genome Institute"/>
            <person name="Ahrendt S."/>
            <person name="Riley R."/>
            <person name="Andreopoulos W."/>
            <person name="Labutti K."/>
            <person name="Pangilinan J."/>
            <person name="Ruiz-Duenas F.J."/>
            <person name="Barrasa J.M."/>
            <person name="Sanchez-Garcia M."/>
            <person name="Camarero S."/>
            <person name="Miyauchi S."/>
            <person name="Serrano A."/>
            <person name="Linde D."/>
            <person name="Babiker R."/>
            <person name="Drula E."/>
            <person name="Ayuso-Fernandez I."/>
            <person name="Pacheco R."/>
            <person name="Padilla G."/>
            <person name="Ferreira P."/>
            <person name="Barriuso J."/>
            <person name="Kellner H."/>
            <person name="Castanera R."/>
            <person name="Alfaro M."/>
            <person name="Ramirez L."/>
            <person name="Pisabarro A.G."/>
            <person name="Kuo A."/>
            <person name="Tritt A."/>
            <person name="Lipzen A."/>
            <person name="He G."/>
            <person name="Yan M."/>
            <person name="Ng V."/>
            <person name="Cullen D."/>
            <person name="Martin F."/>
            <person name="Rosso M.-N."/>
            <person name="Henrissat B."/>
            <person name="Hibbett D."/>
            <person name="Martinez A.T."/>
            <person name="Grigoriev I.V."/>
        </authorList>
    </citation>
    <scope>NUCLEOTIDE SEQUENCE</scope>
    <source>
        <strain evidence="3">CBS 506.95</strain>
    </source>
</reference>
<protein>
    <submittedName>
        <fullName evidence="3">Uncharacterized protein</fullName>
    </submittedName>
</protein>
<evidence type="ECO:0000256" key="2">
    <source>
        <dbReference type="SAM" id="Phobius"/>
    </source>
</evidence>
<keyword evidence="2" id="KW-0472">Membrane</keyword>
<accession>A0A9P6EF57</accession>
<dbReference type="EMBL" id="MU157858">
    <property type="protein sequence ID" value="KAF9527830.1"/>
    <property type="molecule type" value="Genomic_DNA"/>
</dbReference>
<keyword evidence="2" id="KW-0812">Transmembrane</keyword>
<name>A0A9P6EF57_9AGAR</name>
<sequence length="166" mass="18683">MASADNTQSASEMQQESRHRRNMSGHFTHSVSSVRNYTSQFEDQVVRPALGVASDLFGERPLLATFLATLLALSFFPVLAFLSYSRDSCLIGLDSITLCCFPDCPSFLRDPCFHRDWVRVYRSNYHDPCSLQLSVSSSTVSCSTRWSQRWYHSLGGGDLDVLHQCS</sequence>
<comment type="caution">
    <text evidence="3">The sequence shown here is derived from an EMBL/GenBank/DDBJ whole genome shotgun (WGS) entry which is preliminary data.</text>
</comment>
<feature type="region of interest" description="Disordered" evidence="1">
    <location>
        <begin position="1"/>
        <end position="22"/>
    </location>
</feature>
<evidence type="ECO:0000313" key="4">
    <source>
        <dbReference type="Proteomes" id="UP000807306"/>
    </source>
</evidence>
<feature type="compositionally biased region" description="Polar residues" evidence="1">
    <location>
        <begin position="1"/>
        <end position="14"/>
    </location>
</feature>
<keyword evidence="4" id="KW-1185">Reference proteome</keyword>
<dbReference type="AlphaFoldDB" id="A0A9P6EF57"/>
<evidence type="ECO:0000313" key="3">
    <source>
        <dbReference type="EMBL" id="KAF9527830.1"/>
    </source>
</evidence>
<evidence type="ECO:0000256" key="1">
    <source>
        <dbReference type="SAM" id="MobiDB-lite"/>
    </source>
</evidence>
<keyword evidence="2" id="KW-1133">Transmembrane helix</keyword>